<organism evidence="3 4">
    <name type="scientific">Pseudaquabacterium inlustre</name>
    <dbReference type="NCBI Taxonomy" id="2984192"/>
    <lineage>
        <taxon>Bacteria</taxon>
        <taxon>Pseudomonadati</taxon>
        <taxon>Pseudomonadota</taxon>
        <taxon>Betaproteobacteria</taxon>
        <taxon>Burkholderiales</taxon>
        <taxon>Sphaerotilaceae</taxon>
        <taxon>Pseudaquabacterium</taxon>
    </lineage>
</organism>
<gene>
    <name evidence="3" type="ORF">AACH10_16295</name>
</gene>
<comment type="caution">
    <text evidence="3">The sequence shown here is derived from an EMBL/GenBank/DDBJ whole genome shotgun (WGS) entry which is preliminary data.</text>
</comment>
<dbReference type="RefSeq" id="WP_341411511.1">
    <property type="nucleotide sequence ID" value="NZ_JBBUTH010000008.1"/>
</dbReference>
<evidence type="ECO:0000313" key="4">
    <source>
        <dbReference type="Proteomes" id="UP001365405"/>
    </source>
</evidence>
<dbReference type="EMBL" id="JBBUTH010000008">
    <property type="protein sequence ID" value="MEK8051813.1"/>
    <property type="molecule type" value="Genomic_DNA"/>
</dbReference>
<evidence type="ECO:0000313" key="3">
    <source>
        <dbReference type="EMBL" id="MEK8051813.1"/>
    </source>
</evidence>
<evidence type="ECO:0000256" key="2">
    <source>
        <dbReference type="SAM" id="MobiDB-lite"/>
    </source>
</evidence>
<dbReference type="NCBIfam" id="NF003707">
    <property type="entry name" value="PRK05325.1-2"/>
    <property type="match status" value="1"/>
</dbReference>
<feature type="region of interest" description="Disordered" evidence="2">
    <location>
        <begin position="63"/>
        <end position="113"/>
    </location>
</feature>
<name>A0ABU9CJI0_9BURK</name>
<dbReference type="InterPro" id="IPR006698">
    <property type="entry name" value="UPF0229"/>
</dbReference>
<dbReference type="NCBIfam" id="NF003708">
    <property type="entry name" value="PRK05325.1-3"/>
    <property type="match status" value="1"/>
</dbReference>
<dbReference type="HAMAP" id="MF_01232">
    <property type="entry name" value="UPF0229"/>
    <property type="match status" value="1"/>
</dbReference>
<reference evidence="3 4" key="1">
    <citation type="submission" date="2024-04" db="EMBL/GenBank/DDBJ databases">
        <title>Novel species of the genus Ideonella isolated from streams.</title>
        <authorList>
            <person name="Lu H."/>
        </authorList>
    </citation>
    <scope>NUCLEOTIDE SEQUENCE [LARGE SCALE GENOMIC DNA]</scope>
    <source>
        <strain evidence="3 4">DXS22W</strain>
    </source>
</reference>
<keyword evidence="4" id="KW-1185">Reference proteome</keyword>
<evidence type="ECO:0000256" key="1">
    <source>
        <dbReference type="HAMAP-Rule" id="MF_01232"/>
    </source>
</evidence>
<dbReference type="Pfam" id="PF04285">
    <property type="entry name" value="DUF444"/>
    <property type="match status" value="1"/>
</dbReference>
<dbReference type="PANTHER" id="PTHR30510">
    <property type="entry name" value="UPF0229 PROTEIN YEAH"/>
    <property type="match status" value="1"/>
</dbReference>
<dbReference type="Proteomes" id="UP001365405">
    <property type="component" value="Unassembled WGS sequence"/>
</dbReference>
<accession>A0ABU9CJI0</accession>
<protein>
    <recommendedName>
        <fullName evidence="1">UPF0229 protein AACH10_16295</fullName>
    </recommendedName>
</protein>
<proteinExistence type="inferred from homology"/>
<sequence>MALQSIIDRRLAGKNKSIGNRERFMRRYKTQIREAVRRAVDGRGIRDLERGEEVRIPKKDLSEPVFHHGQGGVREMVHPGNQDYVKGDRIKRPQGGQGGGSGKGQASDQGEGEDDFSFALSKEEFMQVFFEDLALPHLIRTQLAETPEFKTHRAGFTSDGTPNNLHVVRSMRGALGRRIALGMGARRELHELEADLAITQAAAEAGDGEARARLPALLAEVEALRARLQRIPFLDPIDLKFRSRVKTPVPTSKAVMFCLMDVSGSMDEARKELSKRFFILLYLFLTRHYEKIEIVFIRHHTQAQEVDEENFFHARETGGTVVSSALVLMEEIIKARFNPTEWNIYGAQASDGDNWHHDSGRCRELLADKILPLVRYFAYVQVAEEEQNLWEEYCQLAQSQPHFAMRKAVEASQIYPVFRDLFKKEGVAQAA</sequence>
<comment type="similarity">
    <text evidence="1">Belongs to the UPF0229 family.</text>
</comment>
<dbReference type="PANTHER" id="PTHR30510:SF2">
    <property type="entry name" value="UPF0229 PROTEIN YEAH"/>
    <property type="match status" value="1"/>
</dbReference>